<sequence length="488" mass="54999">MNLDLFRDAHTALTLNECGKSKPANNTRFPSDFEDSLKLVTICQRDYHTTGILETLFEVDVPLDDGSTRTEWAYAPYLESSKGGLGPKDFTPVPVWKDCMEFGNPVPENSSDNLPEVLNITWLITYSSVSPAQRAILDSLNFLTTPEHGSFANGTTDSDYGRIKAQDMVDQTNSLFGVHRGNSTHPRRRLFFSLLSTIISIIAVTFDALYWYTRNETAFISVSGTILLAIANLIDSELILQGREAWSSYQFLLSKEDNFFQMMQQGNAGLKQMRSVLRLLRFFFVLFLPLQTIWMLLTALRIELLWPSGSEDTLWGRNLPTPRRMPPTHRERTSERLEVSTLQWRSRIAIVAGLFVAYHAMLPYIPDLIDPLHPELDASTLEAKMLYKGLVMKESIVDPLFVSGSIFQIVLNNSSGFFAGSYKIAAIFKMVAVIFDILQFVPSIVGLPESRGGVDVSFVIYAGMIAIQGWQAVTLPRVLPYDNNEYQE</sequence>
<gene>
    <name evidence="2" type="ORF">GYMLUDRAFT_899493</name>
</gene>
<dbReference type="EMBL" id="KN834815">
    <property type="protein sequence ID" value="KIK54465.1"/>
    <property type="molecule type" value="Genomic_DNA"/>
</dbReference>
<proteinExistence type="predicted"/>
<evidence type="ECO:0000313" key="2">
    <source>
        <dbReference type="EMBL" id="KIK54465.1"/>
    </source>
</evidence>
<protein>
    <submittedName>
        <fullName evidence="2">Uncharacterized protein</fullName>
    </submittedName>
</protein>
<reference evidence="2 3" key="1">
    <citation type="submission" date="2014-04" db="EMBL/GenBank/DDBJ databases">
        <title>Evolutionary Origins and Diversification of the Mycorrhizal Mutualists.</title>
        <authorList>
            <consortium name="DOE Joint Genome Institute"/>
            <consortium name="Mycorrhizal Genomics Consortium"/>
            <person name="Kohler A."/>
            <person name="Kuo A."/>
            <person name="Nagy L.G."/>
            <person name="Floudas D."/>
            <person name="Copeland A."/>
            <person name="Barry K.W."/>
            <person name="Cichocki N."/>
            <person name="Veneault-Fourrey C."/>
            <person name="LaButti K."/>
            <person name="Lindquist E.A."/>
            <person name="Lipzen A."/>
            <person name="Lundell T."/>
            <person name="Morin E."/>
            <person name="Murat C."/>
            <person name="Riley R."/>
            <person name="Ohm R."/>
            <person name="Sun H."/>
            <person name="Tunlid A."/>
            <person name="Henrissat B."/>
            <person name="Grigoriev I.V."/>
            <person name="Hibbett D.S."/>
            <person name="Martin F."/>
        </authorList>
    </citation>
    <scope>NUCLEOTIDE SEQUENCE [LARGE SCALE GENOMIC DNA]</scope>
    <source>
        <strain evidence="2 3">FD-317 M1</strain>
    </source>
</reference>
<name>A0A0D0AVC8_9AGAR</name>
<keyword evidence="1" id="KW-0812">Transmembrane</keyword>
<dbReference type="AlphaFoldDB" id="A0A0D0AVC8"/>
<keyword evidence="1" id="KW-1133">Transmembrane helix</keyword>
<dbReference type="Proteomes" id="UP000053593">
    <property type="component" value="Unassembled WGS sequence"/>
</dbReference>
<feature type="transmembrane region" description="Helical" evidence="1">
    <location>
        <begin position="190"/>
        <end position="212"/>
    </location>
</feature>
<feature type="transmembrane region" description="Helical" evidence="1">
    <location>
        <begin position="279"/>
        <end position="300"/>
    </location>
</feature>
<keyword evidence="3" id="KW-1185">Reference proteome</keyword>
<organism evidence="2 3">
    <name type="scientific">Collybiopsis luxurians FD-317 M1</name>
    <dbReference type="NCBI Taxonomy" id="944289"/>
    <lineage>
        <taxon>Eukaryota</taxon>
        <taxon>Fungi</taxon>
        <taxon>Dikarya</taxon>
        <taxon>Basidiomycota</taxon>
        <taxon>Agaricomycotina</taxon>
        <taxon>Agaricomycetes</taxon>
        <taxon>Agaricomycetidae</taxon>
        <taxon>Agaricales</taxon>
        <taxon>Marasmiineae</taxon>
        <taxon>Omphalotaceae</taxon>
        <taxon>Collybiopsis</taxon>
        <taxon>Collybiopsis luxurians</taxon>
    </lineage>
</organism>
<evidence type="ECO:0000256" key="1">
    <source>
        <dbReference type="SAM" id="Phobius"/>
    </source>
</evidence>
<evidence type="ECO:0000313" key="3">
    <source>
        <dbReference type="Proteomes" id="UP000053593"/>
    </source>
</evidence>
<feature type="transmembrane region" description="Helical" evidence="1">
    <location>
        <begin position="218"/>
        <end position="234"/>
    </location>
</feature>
<accession>A0A0D0AVC8</accession>
<dbReference type="OrthoDB" id="2548253at2759"/>
<keyword evidence="1" id="KW-0472">Membrane</keyword>
<dbReference type="HOGENOM" id="CLU_559037_0_0_1"/>